<protein>
    <submittedName>
        <fullName evidence="1">ARMC12 isoform 4</fullName>
    </submittedName>
</protein>
<reference evidence="1 2" key="1">
    <citation type="submission" date="2017-12" db="EMBL/GenBank/DDBJ databases">
        <title>High-resolution comparative analysis of great ape genomes.</title>
        <authorList>
            <person name="Pollen A."/>
            <person name="Hastie A."/>
            <person name="Hormozdiari F."/>
            <person name="Dougherty M."/>
            <person name="Liu R."/>
            <person name="Chaisson M."/>
            <person name="Hoppe E."/>
            <person name="Hill C."/>
            <person name="Pang A."/>
            <person name="Hillier L."/>
            <person name="Baker C."/>
            <person name="Armstrong J."/>
            <person name="Shendure J."/>
            <person name="Paten B."/>
            <person name="Wilson R."/>
            <person name="Chao H."/>
            <person name="Schneider V."/>
            <person name="Ventura M."/>
            <person name="Kronenberg Z."/>
            <person name="Murali S."/>
            <person name="Gordon D."/>
            <person name="Cantsilieris S."/>
            <person name="Munson K."/>
            <person name="Nelson B."/>
            <person name="Raja A."/>
            <person name="Underwood J."/>
            <person name="Diekhans M."/>
            <person name="Fiddes I."/>
            <person name="Haussler D."/>
            <person name="Eichler E."/>
        </authorList>
    </citation>
    <scope>NUCLEOTIDE SEQUENCE [LARGE SCALE GENOMIC DNA]</scope>
    <source>
        <strain evidence="1">Yerkes chimp pedigree #C0471</strain>
    </source>
</reference>
<dbReference type="Proteomes" id="UP000236370">
    <property type="component" value="Unassembled WGS sequence"/>
</dbReference>
<name>A0A2J8NZ19_PANTR</name>
<organism evidence="1 2">
    <name type="scientific">Pan troglodytes</name>
    <name type="common">Chimpanzee</name>
    <dbReference type="NCBI Taxonomy" id="9598"/>
    <lineage>
        <taxon>Eukaryota</taxon>
        <taxon>Metazoa</taxon>
        <taxon>Chordata</taxon>
        <taxon>Craniata</taxon>
        <taxon>Vertebrata</taxon>
        <taxon>Euteleostomi</taxon>
        <taxon>Mammalia</taxon>
        <taxon>Eutheria</taxon>
        <taxon>Euarchontoglires</taxon>
        <taxon>Primates</taxon>
        <taxon>Haplorrhini</taxon>
        <taxon>Catarrhini</taxon>
        <taxon>Hominidae</taxon>
        <taxon>Pan</taxon>
    </lineage>
</organism>
<dbReference type="PANTHER" id="PTHR47144:SF1">
    <property type="entry name" value="ARMADILLO REPEAT-CONTAINING PROTEIN 12"/>
    <property type="match status" value="1"/>
</dbReference>
<dbReference type="EMBL" id="NBAG03000221">
    <property type="protein sequence ID" value="PNI77010.1"/>
    <property type="molecule type" value="Genomic_DNA"/>
</dbReference>
<accession>A0A2J8NZ19</accession>
<gene>
    <name evidence="1" type="ORF">CK820_G0007069</name>
</gene>
<dbReference type="SMR" id="A0A2J8NZ19"/>
<proteinExistence type="predicted"/>
<comment type="caution">
    <text evidence="1">The sequence shown here is derived from an EMBL/GenBank/DDBJ whole genome shotgun (WGS) entry which is preliminary data.</text>
</comment>
<sequence length="55" mass="5762">MGKSIPQYLGQLDIRKSVVSLATGAGAIYLLYKAIKAGIKCKPPLCSNSPICIAP</sequence>
<dbReference type="PANTHER" id="PTHR47144">
    <property type="entry name" value="ARMADILLO REPEAT-CONTAINING PROTEIN 12"/>
    <property type="match status" value="1"/>
</dbReference>
<dbReference type="AlphaFoldDB" id="A0A2J8NZ19"/>
<evidence type="ECO:0000313" key="1">
    <source>
        <dbReference type="EMBL" id="PNI77010.1"/>
    </source>
</evidence>
<evidence type="ECO:0000313" key="2">
    <source>
        <dbReference type="Proteomes" id="UP000236370"/>
    </source>
</evidence>
<dbReference type="InterPro" id="IPR042834">
    <property type="entry name" value="Armc12"/>
</dbReference>